<dbReference type="SMART" id="SM01043">
    <property type="entry name" value="BTAD"/>
    <property type="match status" value="1"/>
</dbReference>
<dbReference type="PRINTS" id="PR00364">
    <property type="entry name" value="DISEASERSIST"/>
</dbReference>
<dbReference type="InterPro" id="IPR027417">
    <property type="entry name" value="P-loop_NTPase"/>
</dbReference>
<dbReference type="SMART" id="SM00862">
    <property type="entry name" value="Trans_reg_C"/>
    <property type="match status" value="1"/>
</dbReference>
<dbReference type="GO" id="GO:0006355">
    <property type="term" value="P:regulation of DNA-templated transcription"/>
    <property type="evidence" value="ECO:0007669"/>
    <property type="project" value="InterPro"/>
</dbReference>
<evidence type="ECO:0000313" key="7">
    <source>
        <dbReference type="EMBL" id="MBB5136699.1"/>
    </source>
</evidence>
<reference evidence="7 8" key="1">
    <citation type="submission" date="2020-08" db="EMBL/GenBank/DDBJ databases">
        <title>Genomic Encyclopedia of Type Strains, Phase IV (KMG-IV): sequencing the most valuable type-strain genomes for metagenomic binning, comparative biology and taxonomic classification.</title>
        <authorList>
            <person name="Goeker M."/>
        </authorList>
    </citation>
    <scope>NUCLEOTIDE SEQUENCE [LARGE SCALE GENOMIC DNA]</scope>
    <source>
        <strain evidence="7 8">DSM 45615</strain>
    </source>
</reference>
<dbReference type="InterPro" id="IPR011990">
    <property type="entry name" value="TPR-like_helical_dom_sf"/>
</dbReference>
<dbReference type="PANTHER" id="PTHR35807">
    <property type="entry name" value="TRANSCRIPTIONAL REGULATOR REDD-RELATED"/>
    <property type="match status" value="1"/>
</dbReference>
<evidence type="ECO:0000256" key="1">
    <source>
        <dbReference type="ARBA" id="ARBA00005820"/>
    </source>
</evidence>
<evidence type="ECO:0000313" key="8">
    <source>
        <dbReference type="Proteomes" id="UP000578449"/>
    </source>
</evidence>
<dbReference type="Gene3D" id="1.10.10.10">
    <property type="entry name" value="Winged helix-like DNA-binding domain superfamily/Winged helix DNA-binding domain"/>
    <property type="match status" value="1"/>
</dbReference>
<evidence type="ECO:0000256" key="2">
    <source>
        <dbReference type="ARBA" id="ARBA00023015"/>
    </source>
</evidence>
<dbReference type="PANTHER" id="PTHR35807:SF1">
    <property type="entry name" value="TRANSCRIPTIONAL REGULATOR REDD"/>
    <property type="match status" value="1"/>
</dbReference>
<dbReference type="PROSITE" id="PS51755">
    <property type="entry name" value="OMPR_PHOB"/>
    <property type="match status" value="1"/>
</dbReference>
<organism evidence="7 8">
    <name type="scientific">Thermocatellispora tengchongensis</name>
    <dbReference type="NCBI Taxonomy" id="1073253"/>
    <lineage>
        <taxon>Bacteria</taxon>
        <taxon>Bacillati</taxon>
        <taxon>Actinomycetota</taxon>
        <taxon>Actinomycetes</taxon>
        <taxon>Streptosporangiales</taxon>
        <taxon>Streptosporangiaceae</taxon>
        <taxon>Thermocatellispora</taxon>
    </lineage>
</organism>
<sequence length="509" mass="55201">MIRGRGLRFGVLGQLEIVRDTAPVIIASPKQRIALATLLLQANKFVTKGELADRIWENGLPANVCASLHTHMSRLRQALGDDGSLIMTRDSGYSVFATEETLDILRFRNLVSLAAEARRRGDIEHESRMLREALALWRGPALADVDSESLQCEVVPALERERTRAQERWFDVAIGRGEPAEVIVDLESAVDAHPTHERFWAQLILARSQAGRPAEALQTYQTARKVLAAELGIDPGPEIQQAYERISKGAAVPSASARAREAQTVSDLPKPAELPADNGAFTGRATELGRLRTRLTSSRPRPVVAITGLGGVGKSALAIHVAHQIADDFPDGQLYVDLYGSTPGRDPLQPLEVLGRFLRSFGLANPAIPASVDEAAARFRSVTGRRRVLVVLDNARDVHQIRPLIPGGPGCGVVVTCRRSLASLVNVEQCHLDVLSQEEAGLLLSRLVGRERVETEREAAAAVVRLCGGLPVKLCVAAARLTARPEETFDALRDRLAMEQGRLPATATA</sequence>
<proteinExistence type="inferred from homology"/>
<dbReference type="InterPro" id="IPR016032">
    <property type="entry name" value="Sig_transdc_resp-reg_C-effctor"/>
</dbReference>
<dbReference type="Proteomes" id="UP000578449">
    <property type="component" value="Unassembled WGS sequence"/>
</dbReference>
<dbReference type="CDD" id="cd15831">
    <property type="entry name" value="BTAD"/>
    <property type="match status" value="1"/>
</dbReference>
<feature type="domain" description="OmpR/PhoB-type" evidence="6">
    <location>
        <begin position="1"/>
        <end position="97"/>
    </location>
</feature>
<keyword evidence="2" id="KW-0805">Transcription regulation</keyword>
<dbReference type="InterPro" id="IPR005158">
    <property type="entry name" value="BTAD"/>
</dbReference>
<dbReference type="Pfam" id="PF00931">
    <property type="entry name" value="NB-ARC"/>
    <property type="match status" value="1"/>
</dbReference>
<accession>A0A840PCI6</accession>
<dbReference type="InterPro" id="IPR051677">
    <property type="entry name" value="AfsR-DnrI-RedD_regulator"/>
</dbReference>
<dbReference type="SUPFAM" id="SSF48452">
    <property type="entry name" value="TPR-like"/>
    <property type="match status" value="1"/>
</dbReference>
<dbReference type="AlphaFoldDB" id="A0A840PCI6"/>
<keyword evidence="4" id="KW-0804">Transcription</keyword>
<dbReference type="SUPFAM" id="SSF46894">
    <property type="entry name" value="C-terminal effector domain of the bipartite response regulators"/>
    <property type="match status" value="1"/>
</dbReference>
<keyword evidence="3 5" id="KW-0238">DNA-binding</keyword>
<dbReference type="Gene3D" id="1.25.40.10">
    <property type="entry name" value="Tetratricopeptide repeat domain"/>
    <property type="match status" value="1"/>
</dbReference>
<comment type="similarity">
    <text evidence="1">Belongs to the AfsR/DnrI/RedD regulatory family.</text>
</comment>
<gene>
    <name evidence="7" type="ORF">HNP84_006450</name>
</gene>
<evidence type="ECO:0000259" key="6">
    <source>
        <dbReference type="PROSITE" id="PS51755"/>
    </source>
</evidence>
<name>A0A840PCI6_9ACTN</name>
<feature type="DNA-binding region" description="OmpR/PhoB-type" evidence="5">
    <location>
        <begin position="1"/>
        <end position="97"/>
    </location>
</feature>
<keyword evidence="8" id="KW-1185">Reference proteome</keyword>
<comment type="caution">
    <text evidence="7">The sequence shown here is derived from an EMBL/GenBank/DDBJ whole genome shotgun (WGS) entry which is preliminary data.</text>
</comment>
<dbReference type="EMBL" id="JACHGN010000015">
    <property type="protein sequence ID" value="MBB5136699.1"/>
    <property type="molecule type" value="Genomic_DNA"/>
</dbReference>
<evidence type="ECO:0000256" key="4">
    <source>
        <dbReference type="ARBA" id="ARBA00023163"/>
    </source>
</evidence>
<evidence type="ECO:0000256" key="3">
    <source>
        <dbReference type="ARBA" id="ARBA00023125"/>
    </source>
</evidence>
<dbReference type="Gene3D" id="3.40.50.300">
    <property type="entry name" value="P-loop containing nucleotide triphosphate hydrolases"/>
    <property type="match status" value="1"/>
</dbReference>
<dbReference type="Pfam" id="PF03704">
    <property type="entry name" value="BTAD"/>
    <property type="match status" value="1"/>
</dbReference>
<dbReference type="RefSeq" id="WP_185053581.1">
    <property type="nucleotide sequence ID" value="NZ_BAABIX010000008.1"/>
</dbReference>
<dbReference type="GO" id="GO:0043531">
    <property type="term" value="F:ADP binding"/>
    <property type="evidence" value="ECO:0007669"/>
    <property type="project" value="InterPro"/>
</dbReference>
<protein>
    <submittedName>
        <fullName evidence="7">DNA-binding SARP family transcriptional activator</fullName>
    </submittedName>
</protein>
<evidence type="ECO:0000256" key="5">
    <source>
        <dbReference type="PROSITE-ProRule" id="PRU01091"/>
    </source>
</evidence>
<dbReference type="InterPro" id="IPR036388">
    <property type="entry name" value="WH-like_DNA-bd_sf"/>
</dbReference>
<dbReference type="Pfam" id="PF00486">
    <property type="entry name" value="Trans_reg_C"/>
    <property type="match status" value="1"/>
</dbReference>
<dbReference type="GO" id="GO:0000160">
    <property type="term" value="P:phosphorelay signal transduction system"/>
    <property type="evidence" value="ECO:0007669"/>
    <property type="project" value="InterPro"/>
</dbReference>
<dbReference type="InterPro" id="IPR001867">
    <property type="entry name" value="OmpR/PhoB-type_DNA-bd"/>
</dbReference>
<dbReference type="InterPro" id="IPR002182">
    <property type="entry name" value="NB-ARC"/>
</dbReference>
<dbReference type="GO" id="GO:0003677">
    <property type="term" value="F:DNA binding"/>
    <property type="evidence" value="ECO:0007669"/>
    <property type="project" value="UniProtKB-UniRule"/>
</dbReference>
<dbReference type="SUPFAM" id="SSF52540">
    <property type="entry name" value="P-loop containing nucleoside triphosphate hydrolases"/>
    <property type="match status" value="1"/>
</dbReference>